<proteinExistence type="predicted"/>
<sequence>MAVYSYFPTQLGSFFSFHAGNSRRHGSFARIFLWRFTFAFYRF</sequence>
<name>F4MZF8_YEREN</name>
<organism evidence="1">
    <name type="scientific">Yersinia enterocolitica W22703</name>
    <dbReference type="NCBI Taxonomy" id="913028"/>
    <lineage>
        <taxon>Bacteria</taxon>
        <taxon>Pseudomonadati</taxon>
        <taxon>Pseudomonadota</taxon>
        <taxon>Gammaproteobacteria</taxon>
        <taxon>Enterobacterales</taxon>
        <taxon>Yersiniaceae</taxon>
        <taxon>Yersinia</taxon>
    </lineage>
</organism>
<dbReference type="EMBL" id="FR718574">
    <property type="protein sequence ID" value="CBX71216.1"/>
    <property type="molecule type" value="Genomic_DNA"/>
</dbReference>
<dbReference type="AlphaFoldDB" id="F4MZF8"/>
<protein>
    <submittedName>
        <fullName evidence="1">Uncharacterized protein</fullName>
    </submittedName>
</protein>
<reference evidence="1" key="1">
    <citation type="journal article" date="2011" name="BMC Genomics">
        <title>Shotgun sequencing of Yersinia enterocolitica strain W22703 (biotype 2, serotype O:9): genomic evidence for oscillation between invertebrates and mammals.</title>
        <authorList>
            <person name="Fuchs T.M."/>
            <person name="Brandt K."/>
            <person name="Starke M."/>
            <person name="Rattei T."/>
        </authorList>
    </citation>
    <scope>NUCLEOTIDE SEQUENCE</scope>
</reference>
<gene>
    <name evidence="1" type="ORF">YEW_GO28010</name>
</gene>
<evidence type="ECO:0000313" key="1">
    <source>
        <dbReference type="EMBL" id="CBX71216.1"/>
    </source>
</evidence>
<accession>F4MZF8</accession>